<reference evidence="8 9" key="1">
    <citation type="submission" date="2018-07" db="EMBL/GenBank/DDBJ databases">
        <title>Campylobacter zealandensis sp. nov., isolated from birds and water in New Zealand.</title>
        <authorList>
            <person name="Wilkinson D.A."/>
            <person name="Biggs P.J."/>
            <person name="French N.P."/>
            <person name="Midwinter A.C."/>
        </authorList>
    </citation>
    <scope>NUCLEOTIDE SEQUENCE [LARGE SCALE GENOMIC DNA]</scope>
    <source>
        <strain evidence="8 9">B423b</strain>
    </source>
</reference>
<keyword evidence="5" id="KW-0411">Iron-sulfur</keyword>
<dbReference type="PANTHER" id="PTHR11228">
    <property type="entry name" value="RADICAL SAM DOMAIN PROTEIN"/>
    <property type="match status" value="1"/>
</dbReference>
<dbReference type="SUPFAM" id="SSF102114">
    <property type="entry name" value="Radical SAM enzymes"/>
    <property type="match status" value="1"/>
</dbReference>
<dbReference type="Proteomes" id="UP000292583">
    <property type="component" value="Unassembled WGS sequence"/>
</dbReference>
<evidence type="ECO:0000256" key="5">
    <source>
        <dbReference type="ARBA" id="ARBA00023014"/>
    </source>
</evidence>
<organism evidence="8 9">
    <name type="scientific">Campylobacter novaezeelandiae</name>
    <dbReference type="NCBI Taxonomy" id="2267891"/>
    <lineage>
        <taxon>Bacteria</taxon>
        <taxon>Pseudomonadati</taxon>
        <taxon>Campylobacterota</taxon>
        <taxon>Epsilonproteobacteria</taxon>
        <taxon>Campylobacterales</taxon>
        <taxon>Campylobacteraceae</taxon>
        <taxon>Campylobacter</taxon>
    </lineage>
</organism>
<evidence type="ECO:0000256" key="1">
    <source>
        <dbReference type="ARBA" id="ARBA00001966"/>
    </source>
</evidence>
<keyword evidence="3" id="KW-0479">Metal-binding</keyword>
<evidence type="ECO:0000313" key="9">
    <source>
        <dbReference type="Proteomes" id="UP000292583"/>
    </source>
</evidence>
<dbReference type="InterPro" id="IPR007197">
    <property type="entry name" value="rSAM"/>
</dbReference>
<keyword evidence="4" id="KW-0408">Iron</keyword>
<evidence type="ECO:0000256" key="4">
    <source>
        <dbReference type="ARBA" id="ARBA00023004"/>
    </source>
</evidence>
<dbReference type="Gene3D" id="1.20.1260.80">
    <property type="match status" value="1"/>
</dbReference>
<evidence type="ECO:0000259" key="7">
    <source>
        <dbReference type="Pfam" id="PF04055"/>
    </source>
</evidence>
<proteinExistence type="predicted"/>
<comment type="caution">
    <text evidence="8">The sequence shown here is derived from an EMBL/GenBank/DDBJ whole genome shotgun (WGS) entry which is preliminary data.</text>
</comment>
<gene>
    <name evidence="8" type="ORF">DU473_04235</name>
</gene>
<dbReference type="AlphaFoldDB" id="A0A4Q9JUH0"/>
<accession>A0A4Q9JUH0</accession>
<dbReference type="GO" id="GO:0051536">
    <property type="term" value="F:iron-sulfur cluster binding"/>
    <property type="evidence" value="ECO:0007669"/>
    <property type="project" value="UniProtKB-KW"/>
</dbReference>
<keyword evidence="9" id="KW-1185">Reference proteome</keyword>
<dbReference type="SFLD" id="SFLDS00029">
    <property type="entry name" value="Radical_SAM"/>
    <property type="match status" value="1"/>
</dbReference>
<evidence type="ECO:0000256" key="6">
    <source>
        <dbReference type="SAM" id="Coils"/>
    </source>
</evidence>
<dbReference type="Gene3D" id="3.20.20.70">
    <property type="entry name" value="Aldolase class I"/>
    <property type="match status" value="1"/>
</dbReference>
<dbReference type="OrthoDB" id="9782387at2"/>
<evidence type="ECO:0000256" key="3">
    <source>
        <dbReference type="ARBA" id="ARBA00022723"/>
    </source>
</evidence>
<evidence type="ECO:0000313" key="8">
    <source>
        <dbReference type="EMBL" id="TBR81304.1"/>
    </source>
</evidence>
<evidence type="ECO:0000256" key="2">
    <source>
        <dbReference type="ARBA" id="ARBA00022691"/>
    </source>
</evidence>
<dbReference type="EMBL" id="QPGR01000006">
    <property type="protein sequence ID" value="TBR81304.1"/>
    <property type="molecule type" value="Genomic_DNA"/>
</dbReference>
<dbReference type="InterPro" id="IPR013785">
    <property type="entry name" value="Aldolase_TIM"/>
</dbReference>
<dbReference type="GO" id="GO:0003824">
    <property type="term" value="F:catalytic activity"/>
    <property type="evidence" value="ECO:0007669"/>
    <property type="project" value="InterPro"/>
</dbReference>
<feature type="domain" description="Radical SAM core" evidence="7">
    <location>
        <begin position="93"/>
        <end position="179"/>
    </location>
</feature>
<keyword evidence="2" id="KW-0949">S-adenosyl-L-methionine</keyword>
<dbReference type="InterPro" id="IPR050377">
    <property type="entry name" value="Radical_SAM_PqqE_MftC-like"/>
</dbReference>
<sequence length="348" mass="41383">MQRFKQWFLSIIKNYKRQEIIRERANQLETRANQLETRANQLETRANQLETRANQLETRANQLETRANQVLDFHLRKITPQAFLEVVEIHLAEHCNLNCFGCNHFSQLANEEFPDILKFEEDMKTLARISEGFIKTFRLMGGEPLLNPQCKEFIEITRKYFPKSAIWLVTNGILLNKQKEDFWLSCQKNNVEIRPTKYPLNIKWEEIKNLCQKYQVSLVFFNDEKTIKTSWKFSLDSLGKCDNYNSFINCSMANHCIQFKDGKLFTCPISAHIEHFNKKFVGKDEVKTMFKISKFDYIDIYGAKNYQEILTFLAKPIPFCRYCKVLEWKEVGIWRKSSKNINEYLMDR</sequence>
<feature type="coiled-coil region" evidence="6">
    <location>
        <begin position="18"/>
        <end position="66"/>
    </location>
</feature>
<protein>
    <submittedName>
        <fullName evidence="8">4Fe-4S cluster-binding domain-containing protein</fullName>
    </submittedName>
</protein>
<dbReference type="CDD" id="cd01335">
    <property type="entry name" value="Radical_SAM"/>
    <property type="match status" value="1"/>
</dbReference>
<keyword evidence="6" id="KW-0175">Coiled coil</keyword>
<dbReference type="RefSeq" id="WP_131186579.1">
    <property type="nucleotide sequence ID" value="NZ_QPGR01000006.1"/>
</dbReference>
<dbReference type="InterPro" id="IPR058240">
    <property type="entry name" value="rSAM_sf"/>
</dbReference>
<dbReference type="Pfam" id="PF04055">
    <property type="entry name" value="Radical_SAM"/>
    <property type="match status" value="1"/>
</dbReference>
<dbReference type="PANTHER" id="PTHR11228:SF7">
    <property type="entry name" value="PQQA PEPTIDE CYCLASE"/>
    <property type="match status" value="1"/>
</dbReference>
<name>A0A4Q9JUH0_9BACT</name>
<dbReference type="GO" id="GO:0046872">
    <property type="term" value="F:metal ion binding"/>
    <property type="evidence" value="ECO:0007669"/>
    <property type="project" value="UniProtKB-KW"/>
</dbReference>
<comment type="cofactor">
    <cofactor evidence="1">
        <name>[4Fe-4S] cluster</name>
        <dbReference type="ChEBI" id="CHEBI:49883"/>
    </cofactor>
</comment>